<reference evidence="2 3" key="1">
    <citation type="submission" date="2024-01" db="EMBL/GenBank/DDBJ databases">
        <title>Genome assemblies of Stephania.</title>
        <authorList>
            <person name="Yang L."/>
        </authorList>
    </citation>
    <scope>NUCLEOTIDE SEQUENCE [LARGE SCALE GENOMIC DNA]</scope>
    <source>
        <strain evidence="2">YNDBR</strain>
        <tissue evidence="2">Leaf</tissue>
    </source>
</reference>
<protein>
    <submittedName>
        <fullName evidence="2">Uncharacterized protein</fullName>
    </submittedName>
</protein>
<evidence type="ECO:0000313" key="2">
    <source>
        <dbReference type="EMBL" id="KAK9159913.1"/>
    </source>
</evidence>
<keyword evidence="3" id="KW-1185">Reference proteome</keyword>
<organism evidence="2 3">
    <name type="scientific">Stephania yunnanensis</name>
    <dbReference type="NCBI Taxonomy" id="152371"/>
    <lineage>
        <taxon>Eukaryota</taxon>
        <taxon>Viridiplantae</taxon>
        <taxon>Streptophyta</taxon>
        <taxon>Embryophyta</taxon>
        <taxon>Tracheophyta</taxon>
        <taxon>Spermatophyta</taxon>
        <taxon>Magnoliopsida</taxon>
        <taxon>Ranunculales</taxon>
        <taxon>Menispermaceae</taxon>
        <taxon>Menispermoideae</taxon>
        <taxon>Cissampelideae</taxon>
        <taxon>Stephania</taxon>
    </lineage>
</organism>
<gene>
    <name evidence="2" type="ORF">Syun_006254</name>
</gene>
<dbReference type="Proteomes" id="UP001420932">
    <property type="component" value="Unassembled WGS sequence"/>
</dbReference>
<proteinExistence type="predicted"/>
<evidence type="ECO:0000313" key="3">
    <source>
        <dbReference type="Proteomes" id="UP001420932"/>
    </source>
</evidence>
<dbReference type="AlphaFoldDB" id="A0AAP0KW91"/>
<dbReference type="EMBL" id="JBBNAF010000003">
    <property type="protein sequence ID" value="KAK9159913.1"/>
    <property type="molecule type" value="Genomic_DNA"/>
</dbReference>
<feature type="region of interest" description="Disordered" evidence="1">
    <location>
        <begin position="1"/>
        <end position="53"/>
    </location>
</feature>
<evidence type="ECO:0000256" key="1">
    <source>
        <dbReference type="SAM" id="MobiDB-lite"/>
    </source>
</evidence>
<comment type="caution">
    <text evidence="2">The sequence shown here is derived from an EMBL/GenBank/DDBJ whole genome shotgun (WGS) entry which is preliminary data.</text>
</comment>
<name>A0AAP0KW91_9MAGN</name>
<sequence>MERWQMRGSGVGKDKRLTEARGDARNLRLVAQEEDDSAAQEEDDSAAHTNRRLAVRSLPPPRFLFYVDGKQEENEEEVAKQCVGSILCSRSREEDDQNRKWRSIDSNQELLFGVCVNGRGKVVISSTTPYGLANPRKNGGII</sequence>
<feature type="compositionally biased region" description="Basic and acidic residues" evidence="1">
    <location>
        <begin position="12"/>
        <end position="26"/>
    </location>
</feature>
<feature type="compositionally biased region" description="Acidic residues" evidence="1">
    <location>
        <begin position="32"/>
        <end position="44"/>
    </location>
</feature>
<accession>A0AAP0KW91</accession>